<protein>
    <recommendedName>
        <fullName evidence="3">DUF5053 domain-containing protein</fullName>
    </recommendedName>
</protein>
<dbReference type="RefSeq" id="WP_029428258.1">
    <property type="nucleotide sequence ID" value="NZ_CP012801.1"/>
</dbReference>
<dbReference type="PATRIC" id="fig|246787.4.peg.1456"/>
<evidence type="ECO:0000313" key="2">
    <source>
        <dbReference type="Proteomes" id="UP000061809"/>
    </source>
</evidence>
<dbReference type="InterPro" id="IPR032483">
    <property type="entry name" value="DUF5053"/>
</dbReference>
<evidence type="ECO:0000313" key="1">
    <source>
        <dbReference type="EMBL" id="ALJ58673.1"/>
    </source>
</evidence>
<name>A0A0P0GFA6_9BACE</name>
<evidence type="ECO:0008006" key="3">
    <source>
        <dbReference type="Google" id="ProtNLM"/>
    </source>
</evidence>
<dbReference type="Proteomes" id="UP000061809">
    <property type="component" value="Chromosome"/>
</dbReference>
<dbReference type="Pfam" id="PF16476">
    <property type="entry name" value="DUF5053"/>
    <property type="match status" value="1"/>
</dbReference>
<dbReference type="KEGG" id="bcel:BcellWH2_01412"/>
<organism evidence="1 2">
    <name type="scientific">Bacteroides cellulosilyticus</name>
    <dbReference type="NCBI Taxonomy" id="246787"/>
    <lineage>
        <taxon>Bacteria</taxon>
        <taxon>Pseudomonadati</taxon>
        <taxon>Bacteroidota</taxon>
        <taxon>Bacteroidia</taxon>
        <taxon>Bacteroidales</taxon>
        <taxon>Bacteroidaceae</taxon>
        <taxon>Bacteroides</taxon>
    </lineage>
</organism>
<accession>A0A0P0GFA6</accession>
<reference evidence="1 2" key="1">
    <citation type="journal article" date="2015" name="Science">
        <title>Genetic determinants of in vivo fitness and diet responsiveness in multiple human gut Bacteroides.</title>
        <authorList>
            <person name="Wu M."/>
            <person name="McNulty N.P."/>
            <person name="Rodionov D.A."/>
            <person name="Khoroshkin M.S."/>
            <person name="Griffin N.W."/>
            <person name="Cheng J."/>
            <person name="Latreille P."/>
            <person name="Kerstetter R.A."/>
            <person name="Terrapon N."/>
            <person name="Henrissat B."/>
            <person name="Osterman A.L."/>
            <person name="Gordon J.I."/>
        </authorList>
    </citation>
    <scope>NUCLEOTIDE SEQUENCE [LARGE SCALE GENOMIC DNA]</scope>
    <source>
        <strain evidence="1 2">WH2</strain>
    </source>
</reference>
<dbReference type="AlphaFoldDB" id="A0A0P0GFA6"/>
<dbReference type="EMBL" id="CP012801">
    <property type="protein sequence ID" value="ALJ58673.1"/>
    <property type="molecule type" value="Genomic_DNA"/>
</dbReference>
<sequence length="132" mass="15459">MRTLKDDLLKMDTLHGEALDAHLMEMKELYIKSDEKDAIRKHLDGELDTIENRIDSLDKRITIREQMSEIIDLIPISYIAKNYFGKSRAWLYQRINGYKVRGRVYSLNEKEVETFNRALKDISHKIGSLSVS</sequence>
<gene>
    <name evidence="1" type="ORF">BcellWH2_01412</name>
</gene>
<proteinExistence type="predicted"/>